<evidence type="ECO:0000259" key="1">
    <source>
        <dbReference type="Pfam" id="PF01609"/>
    </source>
</evidence>
<evidence type="ECO:0000313" key="2">
    <source>
        <dbReference type="EMBL" id="AXR76185.1"/>
    </source>
</evidence>
<protein>
    <submittedName>
        <fullName evidence="2">ISH9-type transposase</fullName>
    </submittedName>
</protein>
<dbReference type="Pfam" id="PF01609">
    <property type="entry name" value="DDE_Tnp_1"/>
    <property type="match status" value="1"/>
</dbReference>
<dbReference type="KEGG" id="nan:AArc1_4068"/>
<gene>
    <name evidence="2" type="ORF">AArc1_4068</name>
</gene>
<dbReference type="InterPro" id="IPR002559">
    <property type="entry name" value="Transposase_11"/>
</dbReference>
<keyword evidence="2" id="KW-0614">Plasmid</keyword>
<geneLocation type="plasmid" evidence="3">
    <name>paarc1-01</name>
</geneLocation>
<organism evidence="2 3">
    <name type="scientific">Natrarchaeobaculum sulfurireducens</name>
    <dbReference type="NCBI Taxonomy" id="2044521"/>
    <lineage>
        <taxon>Archaea</taxon>
        <taxon>Methanobacteriati</taxon>
        <taxon>Methanobacteriota</taxon>
        <taxon>Stenosarchaea group</taxon>
        <taxon>Halobacteria</taxon>
        <taxon>Halobacteriales</taxon>
        <taxon>Natrialbaceae</taxon>
        <taxon>Natrarchaeobaculum</taxon>
    </lineage>
</organism>
<dbReference type="GO" id="GO:0003677">
    <property type="term" value="F:DNA binding"/>
    <property type="evidence" value="ECO:0007669"/>
    <property type="project" value="InterPro"/>
</dbReference>
<accession>A0A346P9J0</accession>
<dbReference type="EMBL" id="CP024045">
    <property type="protein sequence ID" value="AXR76185.1"/>
    <property type="molecule type" value="Genomic_DNA"/>
</dbReference>
<feature type="domain" description="Transposase IS4-like" evidence="1">
    <location>
        <begin position="16"/>
        <end position="61"/>
    </location>
</feature>
<name>A0A346P9J0_9EURY</name>
<reference evidence="2 3" key="1">
    <citation type="submission" date="2017-10" db="EMBL/GenBank/DDBJ databases">
        <title>Phenotypic and genomic properties of facultatively anaerobic sulfur-reducing natronoarchaea from hypersaline soda lakes.</title>
        <authorList>
            <person name="Sorokin D.Y."/>
            <person name="Kublanov I.V."/>
            <person name="Roman P."/>
            <person name="Sinninghe Damste J.S."/>
            <person name="Golyshin P.N."/>
            <person name="Rojo D."/>
            <person name="Ciordia S."/>
            <person name="Mena Md.C."/>
            <person name="Ferrer M."/>
            <person name="Messina E."/>
            <person name="Smedile F."/>
            <person name="La Spada G."/>
            <person name="La Cono V."/>
            <person name="Yakimov M.M."/>
        </authorList>
    </citation>
    <scope>NUCLEOTIDE SEQUENCE [LARGE SCALE GENOMIC DNA]</scope>
    <source>
        <strain evidence="2 3">AArc1</strain>
        <plasmid evidence="3">paarc1-01</plasmid>
    </source>
</reference>
<sequence length="67" mass="7799">MLPLESERAGWCPTPVLLYGQRALSETVFSVIKRTLGDAVRARSWYREFREIVLLCVVYNIKRAIEQ</sequence>
<dbReference type="GO" id="GO:0006313">
    <property type="term" value="P:DNA transposition"/>
    <property type="evidence" value="ECO:0007669"/>
    <property type="project" value="InterPro"/>
</dbReference>
<dbReference type="GO" id="GO:0004803">
    <property type="term" value="F:transposase activity"/>
    <property type="evidence" value="ECO:0007669"/>
    <property type="project" value="InterPro"/>
</dbReference>
<proteinExistence type="predicted"/>
<evidence type="ECO:0000313" key="3">
    <source>
        <dbReference type="Proteomes" id="UP000258707"/>
    </source>
</evidence>
<dbReference type="Proteomes" id="UP000258707">
    <property type="component" value="Plasmid pAArc1-01"/>
</dbReference>
<dbReference type="AlphaFoldDB" id="A0A346P9J0"/>